<dbReference type="AlphaFoldDB" id="A0A1Y4MRN3"/>
<evidence type="ECO:0000313" key="2">
    <source>
        <dbReference type="Proteomes" id="UP000196386"/>
    </source>
</evidence>
<dbReference type="EMBL" id="NFKP01000001">
    <property type="protein sequence ID" value="OUP71344.1"/>
    <property type="molecule type" value="Genomic_DNA"/>
</dbReference>
<proteinExistence type="predicted"/>
<organism evidence="1 2">
    <name type="scientific">Anaerotruncus colihominis</name>
    <dbReference type="NCBI Taxonomy" id="169435"/>
    <lineage>
        <taxon>Bacteria</taxon>
        <taxon>Bacillati</taxon>
        <taxon>Bacillota</taxon>
        <taxon>Clostridia</taxon>
        <taxon>Eubacteriales</taxon>
        <taxon>Oscillospiraceae</taxon>
        <taxon>Anaerotruncus</taxon>
    </lineage>
</organism>
<gene>
    <name evidence="1" type="ORF">B5F11_00180</name>
</gene>
<protein>
    <submittedName>
        <fullName evidence="1">Uncharacterized protein</fullName>
    </submittedName>
</protein>
<sequence length="94" mass="11600">MHIKITFDKSSSSWEKDFEFNKLFTKSKVIYIMDCYRAYGYIYLNKIYELFGLKWNPYNDNTYWIWERDGELEISIIYDKKLGERIYIDILHKS</sequence>
<dbReference type="Proteomes" id="UP000196386">
    <property type="component" value="Unassembled WGS sequence"/>
</dbReference>
<evidence type="ECO:0000313" key="1">
    <source>
        <dbReference type="EMBL" id="OUP71344.1"/>
    </source>
</evidence>
<name>A0A1Y4MRN3_9FIRM</name>
<accession>A0A1Y4MRN3</accession>
<comment type="caution">
    <text evidence="1">The sequence shown here is derived from an EMBL/GenBank/DDBJ whole genome shotgun (WGS) entry which is preliminary data.</text>
</comment>
<reference evidence="2" key="1">
    <citation type="submission" date="2017-04" db="EMBL/GenBank/DDBJ databases">
        <title>Function of individual gut microbiota members based on whole genome sequencing of pure cultures obtained from chicken caecum.</title>
        <authorList>
            <person name="Medvecky M."/>
            <person name="Cejkova D."/>
            <person name="Polansky O."/>
            <person name="Karasova D."/>
            <person name="Kubasova T."/>
            <person name="Cizek A."/>
            <person name="Rychlik I."/>
        </authorList>
    </citation>
    <scope>NUCLEOTIDE SEQUENCE [LARGE SCALE GENOMIC DNA]</scope>
    <source>
        <strain evidence="2">An175</strain>
    </source>
</reference>